<evidence type="ECO:0000313" key="5">
    <source>
        <dbReference type="EMBL" id="GGD77246.1"/>
    </source>
</evidence>
<feature type="binding site" evidence="4">
    <location>
        <position position="56"/>
    </location>
    <ligand>
        <name>substrate</name>
    </ligand>
</feature>
<dbReference type="PANTHER" id="PTHR38683">
    <property type="entry name" value="CHORISMATE PYRUVATE-LYASE"/>
    <property type="match status" value="1"/>
</dbReference>
<keyword evidence="6" id="KW-1185">Reference proteome</keyword>
<gene>
    <name evidence="4 5" type="primary">ubiC</name>
    <name evidence="5" type="ORF">GCM10011357_35400</name>
</gene>
<dbReference type="Proteomes" id="UP000614272">
    <property type="component" value="Unassembled WGS sequence"/>
</dbReference>
<proteinExistence type="inferred from homology"/>
<dbReference type="InterPro" id="IPR007440">
    <property type="entry name" value="Chorismate--pyruvate_lyase"/>
</dbReference>
<dbReference type="Gene3D" id="3.40.1410.10">
    <property type="entry name" value="Chorismate lyase-like"/>
    <property type="match status" value="1"/>
</dbReference>
<feature type="binding site" evidence="4">
    <location>
        <position position="150"/>
    </location>
    <ligand>
        <name>substrate</name>
    </ligand>
</feature>
<evidence type="ECO:0000313" key="6">
    <source>
        <dbReference type="Proteomes" id="UP000614272"/>
    </source>
</evidence>
<comment type="caution">
    <text evidence="5">The sequence shown here is derived from an EMBL/GenBank/DDBJ whole genome shotgun (WGS) entry which is preliminary data.</text>
</comment>
<dbReference type="EC" id="4.1.3.40" evidence="4"/>
<comment type="similarity">
    <text evidence="4">Belongs to the UbiC family.</text>
</comment>
<comment type="catalytic activity">
    <reaction evidence="4">
        <text>chorismate = 4-hydroxybenzoate + pyruvate</text>
        <dbReference type="Rhea" id="RHEA:16505"/>
        <dbReference type="ChEBI" id="CHEBI:15361"/>
        <dbReference type="ChEBI" id="CHEBI:17879"/>
        <dbReference type="ChEBI" id="CHEBI:29748"/>
        <dbReference type="EC" id="4.1.3.40"/>
    </reaction>
</comment>
<dbReference type="Pfam" id="PF04345">
    <property type="entry name" value="Chor_lyase"/>
    <property type="match status" value="1"/>
</dbReference>
<dbReference type="SUPFAM" id="SSF64288">
    <property type="entry name" value="Chorismate lyase-like"/>
    <property type="match status" value="1"/>
</dbReference>
<protein>
    <recommendedName>
        <fullName evidence="4">Probable chorismate pyruvate-lyase</fullName>
        <shortName evidence="4">CL</shortName>
        <shortName evidence="4">CPL</shortName>
        <ecNumber evidence="4">4.1.3.40</ecNumber>
    </recommendedName>
</protein>
<keyword evidence="2 4" id="KW-0831">Ubiquinone biosynthesis</keyword>
<keyword evidence="1 4" id="KW-0963">Cytoplasm</keyword>
<reference evidence="6" key="1">
    <citation type="journal article" date="2019" name="Int. J. Syst. Evol. Microbiol.">
        <title>The Global Catalogue of Microorganisms (GCM) 10K type strain sequencing project: providing services to taxonomists for standard genome sequencing and annotation.</title>
        <authorList>
            <consortium name="The Broad Institute Genomics Platform"/>
            <consortium name="The Broad Institute Genome Sequencing Center for Infectious Disease"/>
            <person name="Wu L."/>
            <person name="Ma J."/>
        </authorList>
    </citation>
    <scope>NUCLEOTIDE SEQUENCE [LARGE SCALE GENOMIC DNA]</scope>
    <source>
        <strain evidence="6">CGMCC 1.12923</strain>
    </source>
</reference>
<organism evidence="5 6">
    <name type="scientific">Lacimicrobium alkaliphilum</name>
    <dbReference type="NCBI Taxonomy" id="1526571"/>
    <lineage>
        <taxon>Bacteria</taxon>
        <taxon>Pseudomonadati</taxon>
        <taxon>Pseudomonadota</taxon>
        <taxon>Gammaproteobacteria</taxon>
        <taxon>Alteromonadales</taxon>
        <taxon>Alteromonadaceae</taxon>
        <taxon>Lacimicrobium</taxon>
    </lineage>
</organism>
<comment type="function">
    <text evidence="4">Removes the pyruvyl group from chorismate, with concomitant aromatization of the ring, to provide 4-hydroxybenzoate (4HB) for the ubiquinone pathway.</text>
</comment>
<comment type="caution">
    <text evidence="4">Lacks conserved residue(s) required for the propagation of feature annotation.</text>
</comment>
<feature type="binding site" evidence="4">
    <location>
        <position position="94"/>
    </location>
    <ligand>
        <name>substrate</name>
    </ligand>
</feature>
<comment type="pathway">
    <text evidence="4">Cofactor biosynthesis; ubiquinone biosynthesis.</text>
</comment>
<dbReference type="InterPro" id="IPR028978">
    <property type="entry name" value="Chorismate_lyase_/UTRA_dom_sf"/>
</dbReference>
<comment type="subcellular location">
    <subcellularLocation>
        <location evidence="4">Cytoplasm</location>
    </subcellularLocation>
</comment>
<accession>A0ABQ1RSH6</accession>
<sequence length="166" mass="19102">MPDFHLKNWLLDTGSLTERLQAHCRDFRVRVLGQQPAPLLDNEQELMGHDTPYVVREVLLCAEQTPWVFARSLLPSALCETGGGELSALGDKPLGRLLFNDPRFIRQPFQLTCIQPRNKLQQQLRLAGSQTLWGRRSVFLFQQWRLMVAEVFLPQCPAYKLMGRTI</sequence>
<evidence type="ECO:0000256" key="3">
    <source>
        <dbReference type="ARBA" id="ARBA00023239"/>
    </source>
</evidence>
<keyword evidence="4 5" id="KW-0670">Pyruvate</keyword>
<evidence type="ECO:0000256" key="4">
    <source>
        <dbReference type="HAMAP-Rule" id="MF_01632"/>
    </source>
</evidence>
<dbReference type="PANTHER" id="PTHR38683:SF1">
    <property type="entry name" value="CHORISMATE PYRUVATE-LYASE"/>
    <property type="match status" value="1"/>
</dbReference>
<dbReference type="HAMAP" id="MF_01632">
    <property type="entry name" value="UbiC"/>
    <property type="match status" value="1"/>
</dbReference>
<evidence type="ECO:0000256" key="2">
    <source>
        <dbReference type="ARBA" id="ARBA00022688"/>
    </source>
</evidence>
<dbReference type="EMBL" id="BMGJ01000019">
    <property type="protein sequence ID" value="GGD77246.1"/>
    <property type="molecule type" value="Genomic_DNA"/>
</dbReference>
<keyword evidence="3 4" id="KW-0456">Lyase</keyword>
<name>A0ABQ1RSH6_9ALTE</name>
<evidence type="ECO:0000256" key="1">
    <source>
        <dbReference type="ARBA" id="ARBA00022490"/>
    </source>
</evidence>